<feature type="compositionally biased region" description="Polar residues" evidence="1">
    <location>
        <begin position="220"/>
        <end position="238"/>
    </location>
</feature>
<evidence type="ECO:0000256" key="1">
    <source>
        <dbReference type="SAM" id="MobiDB-lite"/>
    </source>
</evidence>
<organism evidence="2 3">
    <name type="scientific">Mucor velutinosus</name>
    <dbReference type="NCBI Taxonomy" id="708070"/>
    <lineage>
        <taxon>Eukaryota</taxon>
        <taxon>Fungi</taxon>
        <taxon>Fungi incertae sedis</taxon>
        <taxon>Mucoromycota</taxon>
        <taxon>Mucoromycotina</taxon>
        <taxon>Mucoromycetes</taxon>
        <taxon>Mucorales</taxon>
        <taxon>Mucorineae</taxon>
        <taxon>Mucoraceae</taxon>
        <taxon>Mucor</taxon>
    </lineage>
</organism>
<gene>
    <name evidence="2" type="primary">RPS4_1</name>
    <name evidence="2" type="ORF">ATC70_001143</name>
</gene>
<dbReference type="GO" id="GO:0005840">
    <property type="term" value="C:ribosome"/>
    <property type="evidence" value="ECO:0007669"/>
    <property type="project" value="UniProtKB-KW"/>
</dbReference>
<proteinExistence type="predicted"/>
<name>A0AAN7DJ90_9FUNG</name>
<evidence type="ECO:0000313" key="3">
    <source>
        <dbReference type="Proteomes" id="UP001304243"/>
    </source>
</evidence>
<dbReference type="GeneID" id="89944845"/>
<feature type="region of interest" description="Disordered" evidence="1">
    <location>
        <begin position="220"/>
        <end position="243"/>
    </location>
</feature>
<keyword evidence="2" id="KW-0687">Ribonucleoprotein</keyword>
<reference evidence="2 3" key="1">
    <citation type="submission" date="2022-11" db="EMBL/GenBank/DDBJ databases">
        <title>Mucor velutinosus strain NIH1002 WGS.</title>
        <authorList>
            <person name="Subramanian P."/>
            <person name="Mullikin J.C."/>
            <person name="Segre J.A."/>
            <person name="Zelazny A.M."/>
        </authorList>
    </citation>
    <scope>NUCLEOTIDE SEQUENCE [LARGE SCALE GENOMIC DNA]</scope>
    <source>
        <strain evidence="2 3">NIH1002</strain>
    </source>
</reference>
<accession>A0AAN7DJ90</accession>
<sequence>MSSDREVLDNDSLDSLASLPKAVSLMDSHSNPIQQSSTIAHAPAFDQVSDKLFKSIQQCIDSALKPLVQRMADIEKAMVIRTASIAEQVSTVSLNQQILHQNLIDIMEKVDQLQFEEQSVYTDKESMSSFDIPAKRSTRNADNASVCSTEASEYLSNSDEGDGDDDSVCTETAEILNQFHIPEAVSINAERYNQFTRIESRKYTARFSNANQATLSTDQTNITHTSNNDKPMEQTEQTGPKPLQIIPGIPVVPLTTAANAASAKPIMSTSRPMSANTPISSVAPINQAIVSLPPTVPVAKKTQPITIAPITVSIPTPNSAVPATESPSLTTSVGASSEPTPPLADPAPAPSSVTVSQVKIEGNRSRSNQRQNRREPIGKKFEYVYFEYVIRSRAKCKDIRTELTGIGIQSKKLLDVYFPGKRVAAALFPDNYLDEAIDMLQKNNFTILTNFSPLDSKNLGDPKYKNLSNEERNEILRNFHEKQMCRAIDRVRYPAKSYVYEDFYKKGWISKETYTNYLLDIFRP</sequence>
<protein>
    <submittedName>
        <fullName evidence="2">40S ribosomal protein S4</fullName>
    </submittedName>
</protein>
<keyword evidence="2" id="KW-0689">Ribosomal protein</keyword>
<feature type="region of interest" description="Disordered" evidence="1">
    <location>
        <begin position="313"/>
        <end position="374"/>
    </location>
</feature>
<dbReference type="Proteomes" id="UP001304243">
    <property type="component" value="Unassembled WGS sequence"/>
</dbReference>
<feature type="compositionally biased region" description="Polar residues" evidence="1">
    <location>
        <begin position="313"/>
        <end position="338"/>
    </location>
</feature>
<comment type="caution">
    <text evidence="2">The sequence shown here is derived from an EMBL/GenBank/DDBJ whole genome shotgun (WGS) entry which is preliminary data.</text>
</comment>
<dbReference type="RefSeq" id="XP_064684464.1">
    <property type="nucleotide sequence ID" value="XM_064820544.1"/>
</dbReference>
<evidence type="ECO:0000313" key="2">
    <source>
        <dbReference type="EMBL" id="KAK4517798.1"/>
    </source>
</evidence>
<keyword evidence="3" id="KW-1185">Reference proteome</keyword>
<dbReference type="AlphaFoldDB" id="A0AAN7DJ90"/>
<feature type="compositionally biased region" description="Pro residues" evidence="1">
    <location>
        <begin position="339"/>
        <end position="349"/>
    </location>
</feature>
<dbReference type="EMBL" id="JASEJX010000013">
    <property type="protein sequence ID" value="KAK4517798.1"/>
    <property type="molecule type" value="Genomic_DNA"/>
</dbReference>